<dbReference type="PANTHER" id="PTHR43734:SF1">
    <property type="entry name" value="PHYTOENE DESATURASE"/>
    <property type="match status" value="1"/>
</dbReference>
<dbReference type="Gene3D" id="3.50.50.60">
    <property type="entry name" value="FAD/NAD(P)-binding domain"/>
    <property type="match status" value="2"/>
</dbReference>
<sequence length="504" mass="55180">MASGYIDEVEDERGGAMAERIVVVGAGIAGLAAAIYGRLAGYDVEVFEKNAVPGGECTGWDRRGHHIDNCIHWLTGSKSGNALNDVWLTTGALGDDTEFVPGDKFFTARIDGREVTLWHDLDRTERELSALSPADAGEAKRLMQAVRQARCCEIPAEKPLDMMGVLDYLKMGLRMKDMPKVMKVYGDVSLGELAERFKDPLLRMLVGAYMPADYAAYAFIVSYATMASGNGRVPRGGSRALALRMSAKLEEVGGRIHLSSPVKRIRQHEGRVTGVILQDGTEVASDFVVYAADMSLLFGGLVERELMPEEWARAYKDRSSYPVMSGLQVAFSIPEESVPSGTTLFACAPFRVGPREASCLTSHCYDYEPTWAPEGRAVVQVNLTQSDADWEWWKSLGKADYRTSKERAATIFADRLVSAFPKAADGLELLDVWTPVTYERFCGAYRGSYMGFKATPKTKSPSCKGVVEGLPGLYLAGQWMTNPGGLPIAVTSGKFAIQRIQRSK</sequence>
<reference evidence="3" key="1">
    <citation type="submission" date="2018-08" db="EMBL/GenBank/DDBJ databases">
        <title>Murine metabolic-syndrome-specific gut microbial biobank.</title>
        <authorList>
            <person name="Liu C."/>
        </authorList>
    </citation>
    <scope>NUCLEOTIDE SEQUENCE [LARGE SCALE GENOMIC DNA]</scope>
    <source>
        <strain evidence="3">Z82</strain>
    </source>
</reference>
<dbReference type="SUPFAM" id="SSF51905">
    <property type="entry name" value="FAD/NAD(P)-binding domain"/>
    <property type="match status" value="1"/>
</dbReference>
<evidence type="ECO:0000313" key="3">
    <source>
        <dbReference type="EMBL" id="NBI34611.1"/>
    </source>
</evidence>
<dbReference type="EMBL" id="QWKH01000037">
    <property type="protein sequence ID" value="NBI34611.1"/>
    <property type="molecule type" value="Genomic_DNA"/>
</dbReference>
<protein>
    <submittedName>
        <fullName evidence="3">NAD(P)/FAD-dependent oxidoreductase</fullName>
    </submittedName>
</protein>
<comment type="similarity">
    <text evidence="1">Belongs to the carotenoid/retinoid oxidoreductase family.</text>
</comment>
<organism evidence="3">
    <name type="scientific">Muribaculaceae bacterium Z82</name>
    <dbReference type="NCBI Taxonomy" id="2304548"/>
    <lineage>
        <taxon>Bacteria</taxon>
        <taxon>Pseudomonadati</taxon>
        <taxon>Bacteroidota</taxon>
        <taxon>Bacteroidia</taxon>
        <taxon>Bacteroidales</taxon>
        <taxon>Muribaculaceae</taxon>
    </lineage>
</organism>
<dbReference type="GO" id="GO:0016491">
    <property type="term" value="F:oxidoreductase activity"/>
    <property type="evidence" value="ECO:0007669"/>
    <property type="project" value="InterPro"/>
</dbReference>
<dbReference type="InterPro" id="IPR036188">
    <property type="entry name" value="FAD/NAD-bd_sf"/>
</dbReference>
<dbReference type="AlphaFoldDB" id="A0A7C9P5L6"/>
<evidence type="ECO:0000256" key="1">
    <source>
        <dbReference type="ARBA" id="ARBA00006046"/>
    </source>
</evidence>
<evidence type="ECO:0000259" key="2">
    <source>
        <dbReference type="Pfam" id="PF01593"/>
    </source>
</evidence>
<dbReference type="Pfam" id="PF01593">
    <property type="entry name" value="Amino_oxidase"/>
    <property type="match status" value="1"/>
</dbReference>
<dbReference type="InterPro" id="IPR002937">
    <property type="entry name" value="Amino_oxidase"/>
</dbReference>
<name>A0A7C9P5L6_9BACT</name>
<accession>A0A7C9P5L6</accession>
<dbReference type="PANTHER" id="PTHR43734">
    <property type="entry name" value="PHYTOENE DESATURASE"/>
    <property type="match status" value="1"/>
</dbReference>
<feature type="domain" description="Amine oxidase" evidence="2">
    <location>
        <begin position="28"/>
        <end position="500"/>
    </location>
</feature>
<comment type="caution">
    <text evidence="3">The sequence shown here is derived from an EMBL/GenBank/DDBJ whole genome shotgun (WGS) entry which is preliminary data.</text>
</comment>
<gene>
    <name evidence="3" type="ORF">D1639_06125</name>
</gene>
<proteinExistence type="inferred from homology"/>